<sequence>MTMCGALLQMLPVVAGLRLRGPVRFMPLAALLLALGTLLLVAGFLSGGTFLFAAAAVLLAAAFGLLLACLARTLFVREVAAPVADIVRGMRGAVLALMLTVGCGLPLAVWLAGGPAVPAVRLTDVHAGLGLAGWVLTLVVAVSFQVLPMFQATALYPRGATRWIVPALAVTLLAWTTLHWLPLAAAGSVDAGMWDANWLARCGGAGVAAAYAVVSLRLLWRRRRGKVSASTGYWYLALAALGAGAILFAWPNGRGGEGDDARALAVGVLFIGGFAMAAVNGMLYKIVPFLIWHQLQERATTGTRVPKMTEMVTETALRIQFGCHAAAVAACLAACWYAPAARPGGILLAIACLRLGLDLARPALRHREVLKPETPPQPS</sequence>
<organism evidence="2 3">
    <name type="scientific">Zemynaea arenosa</name>
    <dbReference type="NCBI Taxonomy" id="2561931"/>
    <lineage>
        <taxon>Bacteria</taxon>
        <taxon>Pseudomonadati</taxon>
        <taxon>Pseudomonadota</taxon>
        <taxon>Betaproteobacteria</taxon>
        <taxon>Burkholderiales</taxon>
        <taxon>Oxalobacteraceae</taxon>
        <taxon>Telluria group</taxon>
        <taxon>Zemynaea</taxon>
    </lineage>
</organism>
<keyword evidence="3" id="KW-1185">Reference proteome</keyword>
<proteinExistence type="predicted"/>
<keyword evidence="1" id="KW-1133">Transmembrane helix</keyword>
<feature type="transmembrane region" description="Helical" evidence="1">
    <location>
        <begin position="51"/>
        <end position="71"/>
    </location>
</feature>
<protein>
    <submittedName>
        <fullName evidence="2">Uncharacterized protein</fullName>
    </submittedName>
</protein>
<comment type="caution">
    <text evidence="2">The sequence shown here is derived from an EMBL/GenBank/DDBJ whole genome shotgun (WGS) entry which is preliminary data.</text>
</comment>
<feature type="transmembrane region" description="Helical" evidence="1">
    <location>
        <begin position="263"/>
        <end position="284"/>
    </location>
</feature>
<dbReference type="AlphaFoldDB" id="A0A4Y9SLF7"/>
<dbReference type="EMBL" id="SPVF01000105">
    <property type="protein sequence ID" value="TFW22593.1"/>
    <property type="molecule type" value="Genomic_DNA"/>
</dbReference>
<dbReference type="OrthoDB" id="5295665at2"/>
<feature type="transmembrane region" description="Helical" evidence="1">
    <location>
        <begin position="232"/>
        <end position="251"/>
    </location>
</feature>
<evidence type="ECO:0000313" key="2">
    <source>
        <dbReference type="EMBL" id="TFW22593.1"/>
    </source>
</evidence>
<feature type="transmembrane region" description="Helical" evidence="1">
    <location>
        <begin position="92"/>
        <end position="113"/>
    </location>
</feature>
<keyword evidence="1" id="KW-0812">Transmembrane</keyword>
<feature type="transmembrane region" description="Helical" evidence="1">
    <location>
        <begin position="25"/>
        <end position="45"/>
    </location>
</feature>
<feature type="transmembrane region" description="Helical" evidence="1">
    <location>
        <begin position="125"/>
        <end position="147"/>
    </location>
</feature>
<dbReference type="Proteomes" id="UP000298438">
    <property type="component" value="Unassembled WGS sequence"/>
</dbReference>
<keyword evidence="1" id="KW-0472">Membrane</keyword>
<evidence type="ECO:0000313" key="3">
    <source>
        <dbReference type="Proteomes" id="UP000298438"/>
    </source>
</evidence>
<gene>
    <name evidence="2" type="ORF">E4L96_07615</name>
</gene>
<evidence type="ECO:0000256" key="1">
    <source>
        <dbReference type="SAM" id="Phobius"/>
    </source>
</evidence>
<feature type="transmembrane region" description="Helical" evidence="1">
    <location>
        <begin position="198"/>
        <end position="220"/>
    </location>
</feature>
<name>A0A4Y9SLF7_9BURK</name>
<reference evidence="2 3" key="1">
    <citation type="submission" date="2019-03" db="EMBL/GenBank/DDBJ databases">
        <title>Draft Genome Sequence of Massilia arenosa sp. nov., a Novel Massilia Species Isolated from a Sandy-loam Maize Soil.</title>
        <authorList>
            <person name="Raths R."/>
            <person name="Peta V."/>
            <person name="Bucking H."/>
        </authorList>
    </citation>
    <scope>NUCLEOTIDE SEQUENCE [LARGE SCALE GENOMIC DNA]</scope>
    <source>
        <strain evidence="2 3">MC02</strain>
    </source>
</reference>
<feature type="transmembrane region" description="Helical" evidence="1">
    <location>
        <begin position="159"/>
        <end position="178"/>
    </location>
</feature>
<accession>A0A4Y9SLF7</accession>